<dbReference type="InParanoid" id="A0A1Y1XCD9"/>
<dbReference type="PANTHER" id="PTHR28181">
    <property type="entry name" value="UPF0655 PROTEIN YCR015C"/>
    <property type="match status" value="1"/>
</dbReference>
<accession>A0A1Y1XCD9</accession>
<organism evidence="1 2">
    <name type="scientific">Basidiobolus meristosporus CBS 931.73</name>
    <dbReference type="NCBI Taxonomy" id="1314790"/>
    <lineage>
        <taxon>Eukaryota</taxon>
        <taxon>Fungi</taxon>
        <taxon>Fungi incertae sedis</taxon>
        <taxon>Zoopagomycota</taxon>
        <taxon>Entomophthoromycotina</taxon>
        <taxon>Basidiobolomycetes</taxon>
        <taxon>Basidiobolales</taxon>
        <taxon>Basidiobolaceae</taxon>
        <taxon>Basidiobolus</taxon>
    </lineage>
</organism>
<dbReference type="Pfam" id="PF12710">
    <property type="entry name" value="HAD"/>
    <property type="match status" value="1"/>
</dbReference>
<dbReference type="FunCoup" id="A0A1Y1XCD9">
    <property type="interactions" value="203"/>
</dbReference>
<dbReference type="InterPro" id="IPR023214">
    <property type="entry name" value="HAD_sf"/>
</dbReference>
<dbReference type="Gene3D" id="3.90.1470.20">
    <property type="match status" value="1"/>
</dbReference>
<evidence type="ECO:0008006" key="3">
    <source>
        <dbReference type="Google" id="ProtNLM"/>
    </source>
</evidence>
<dbReference type="STRING" id="1314790.A0A1Y1XCD9"/>
<name>A0A1Y1XCD9_9FUNG</name>
<dbReference type="SUPFAM" id="SSF56784">
    <property type="entry name" value="HAD-like"/>
    <property type="match status" value="1"/>
</dbReference>
<dbReference type="OrthoDB" id="2342176at2759"/>
<dbReference type="Proteomes" id="UP000193498">
    <property type="component" value="Unassembled WGS sequence"/>
</dbReference>
<dbReference type="Gene3D" id="3.40.50.1000">
    <property type="entry name" value="HAD superfamily/HAD-like"/>
    <property type="match status" value="1"/>
</dbReference>
<dbReference type="InterPro" id="IPR050849">
    <property type="entry name" value="HAD-like_hydrolase_phosphatase"/>
</dbReference>
<protein>
    <recommendedName>
        <fullName evidence="3">Phosphoserine phosphatase</fullName>
    </recommendedName>
</protein>
<evidence type="ECO:0000313" key="2">
    <source>
        <dbReference type="Proteomes" id="UP000193498"/>
    </source>
</evidence>
<gene>
    <name evidence="1" type="ORF">K493DRAFT_320268</name>
</gene>
<sequence>MGAEAKQLVDDAIKQGSLNFRDGLLREFDGINVSWEEALKLLKATTHVDPSFKDFVEYCNSENLPLTVVSCGIGPLIQDFLDTFIGTDLSSTIQVEANGVRIENNKWKPVYHDDSEFGHDKSLTMRKVKESLGTDAVFVFVGDGLSDISAAREADILFAKKGRDLEEWCIKEKVEYVPFENFSQVLLAIQKFVLTREI</sequence>
<dbReference type="NCBIfam" id="TIGR01488">
    <property type="entry name" value="HAD-SF-IB"/>
    <property type="match status" value="1"/>
</dbReference>
<dbReference type="PANTHER" id="PTHR28181:SF2">
    <property type="entry name" value="PHOSPHORIC MONOESTER HYDROLASE"/>
    <property type="match status" value="1"/>
</dbReference>
<dbReference type="EMBL" id="MCFE01000642">
    <property type="protein sequence ID" value="ORX83409.1"/>
    <property type="molecule type" value="Genomic_DNA"/>
</dbReference>
<reference evidence="1 2" key="1">
    <citation type="submission" date="2016-07" db="EMBL/GenBank/DDBJ databases">
        <title>Pervasive Adenine N6-methylation of Active Genes in Fungi.</title>
        <authorList>
            <consortium name="DOE Joint Genome Institute"/>
            <person name="Mondo S.J."/>
            <person name="Dannebaum R.O."/>
            <person name="Kuo R.C."/>
            <person name="Labutti K."/>
            <person name="Haridas S."/>
            <person name="Kuo A."/>
            <person name="Salamov A."/>
            <person name="Ahrendt S.R."/>
            <person name="Lipzen A."/>
            <person name="Sullivan W."/>
            <person name="Andreopoulos W.B."/>
            <person name="Clum A."/>
            <person name="Lindquist E."/>
            <person name="Daum C."/>
            <person name="Ramamoorthy G.K."/>
            <person name="Gryganskyi A."/>
            <person name="Culley D."/>
            <person name="Magnuson J.K."/>
            <person name="James T.Y."/>
            <person name="O'Malley M.A."/>
            <person name="Stajich J.E."/>
            <person name="Spatafora J.W."/>
            <person name="Visel A."/>
            <person name="Grigoriev I.V."/>
        </authorList>
    </citation>
    <scope>NUCLEOTIDE SEQUENCE [LARGE SCALE GENOMIC DNA]</scope>
    <source>
        <strain evidence="1 2">CBS 931.73</strain>
    </source>
</reference>
<proteinExistence type="predicted"/>
<evidence type="ECO:0000313" key="1">
    <source>
        <dbReference type="EMBL" id="ORX83409.1"/>
    </source>
</evidence>
<dbReference type="InterPro" id="IPR036412">
    <property type="entry name" value="HAD-like_sf"/>
</dbReference>
<dbReference type="AlphaFoldDB" id="A0A1Y1XCD9"/>
<keyword evidence="2" id="KW-1185">Reference proteome</keyword>
<comment type="caution">
    <text evidence="1">The sequence shown here is derived from an EMBL/GenBank/DDBJ whole genome shotgun (WGS) entry which is preliminary data.</text>
</comment>